<reference evidence="1" key="2">
    <citation type="submission" date="2021-01" db="EMBL/GenBank/DDBJ databases">
        <authorList>
            <person name="Schikora-Tamarit M.A."/>
        </authorList>
    </citation>
    <scope>NUCLEOTIDE SEQUENCE</scope>
    <source>
        <strain evidence="1">CBS6075</strain>
    </source>
</reference>
<evidence type="ECO:0000313" key="2">
    <source>
        <dbReference type="Proteomes" id="UP000769157"/>
    </source>
</evidence>
<proteinExistence type="predicted"/>
<reference evidence="1" key="1">
    <citation type="journal article" date="2021" name="Open Biol.">
        <title>Shared evolutionary footprints suggest mitochondrial oxidative damage underlies multiple complex I losses in fungi.</title>
        <authorList>
            <person name="Schikora-Tamarit M.A."/>
            <person name="Marcet-Houben M."/>
            <person name="Nosek J."/>
            <person name="Gabaldon T."/>
        </authorList>
    </citation>
    <scope>NUCLEOTIDE SEQUENCE</scope>
    <source>
        <strain evidence="1">CBS6075</strain>
    </source>
</reference>
<dbReference type="EMBL" id="JAEUBE010000511">
    <property type="protein sequence ID" value="KAH3660255.1"/>
    <property type="molecule type" value="Genomic_DNA"/>
</dbReference>
<evidence type="ECO:0000313" key="1">
    <source>
        <dbReference type="EMBL" id="KAH3660255.1"/>
    </source>
</evidence>
<protein>
    <submittedName>
        <fullName evidence="1">Uncharacterized protein</fullName>
    </submittedName>
</protein>
<dbReference type="OrthoDB" id="10629203at2759"/>
<name>A0A9P8NV35_9ASCO</name>
<dbReference type="RefSeq" id="XP_046057966.1">
    <property type="nucleotide sequence ID" value="XM_046208858.1"/>
</dbReference>
<keyword evidence="2" id="KW-1185">Reference proteome</keyword>
<dbReference type="Proteomes" id="UP000769157">
    <property type="component" value="Unassembled WGS sequence"/>
</dbReference>
<accession>A0A9P8NV35</accession>
<organism evidence="1 2">
    <name type="scientific">Ogataea philodendri</name>
    <dbReference type="NCBI Taxonomy" id="1378263"/>
    <lineage>
        <taxon>Eukaryota</taxon>
        <taxon>Fungi</taxon>
        <taxon>Dikarya</taxon>
        <taxon>Ascomycota</taxon>
        <taxon>Saccharomycotina</taxon>
        <taxon>Pichiomycetes</taxon>
        <taxon>Pichiales</taxon>
        <taxon>Pichiaceae</taxon>
        <taxon>Ogataea</taxon>
    </lineage>
</organism>
<comment type="caution">
    <text evidence="1">The sequence shown here is derived from an EMBL/GenBank/DDBJ whole genome shotgun (WGS) entry which is preliminary data.</text>
</comment>
<dbReference type="GeneID" id="70239424"/>
<dbReference type="AlphaFoldDB" id="A0A9P8NV35"/>
<sequence>MDLGVNLLVDPSVQGWLVLDKLLLLEPQGDLLLSTLNRVGTVNDVSAHVQGEVTSDGTWSRLQWVGGTKQNSSLLDDILTFPNGGQDWAREHVRQQGWEEWLGLQVRVVFSQQRLVGQSQLDTNKLESLVLESSEDLWEDTSLDSVWLDCNESSLGGHVLVNDDLVEKSENRGRGK</sequence>
<gene>
    <name evidence="1" type="ORF">OGAPHI_007460</name>
</gene>